<organism evidence="3 4">
    <name type="scientific">Polarella glacialis</name>
    <name type="common">Dinoflagellate</name>
    <dbReference type="NCBI Taxonomy" id="89957"/>
    <lineage>
        <taxon>Eukaryota</taxon>
        <taxon>Sar</taxon>
        <taxon>Alveolata</taxon>
        <taxon>Dinophyceae</taxon>
        <taxon>Suessiales</taxon>
        <taxon>Suessiaceae</taxon>
        <taxon>Polarella</taxon>
    </lineage>
</organism>
<dbReference type="InterPro" id="IPR050588">
    <property type="entry name" value="WNK_Ser-Thr_kinase"/>
</dbReference>
<dbReference type="Proteomes" id="UP000626109">
    <property type="component" value="Unassembled WGS sequence"/>
</dbReference>
<evidence type="ECO:0000259" key="2">
    <source>
        <dbReference type="PROSITE" id="PS50011"/>
    </source>
</evidence>
<feature type="region of interest" description="Disordered" evidence="1">
    <location>
        <begin position="894"/>
        <end position="940"/>
    </location>
</feature>
<dbReference type="GO" id="GO:0004672">
    <property type="term" value="F:protein kinase activity"/>
    <property type="evidence" value="ECO:0007669"/>
    <property type="project" value="InterPro"/>
</dbReference>
<feature type="region of interest" description="Disordered" evidence="1">
    <location>
        <begin position="965"/>
        <end position="985"/>
    </location>
</feature>
<dbReference type="EMBL" id="CAJNNW010030917">
    <property type="protein sequence ID" value="CAE8705164.1"/>
    <property type="molecule type" value="Genomic_DNA"/>
</dbReference>
<dbReference type="Gene3D" id="1.10.101.10">
    <property type="entry name" value="PGBD-like superfamily/PGBD"/>
    <property type="match status" value="1"/>
</dbReference>
<evidence type="ECO:0000313" key="3">
    <source>
        <dbReference type="EMBL" id="CAE8705164.1"/>
    </source>
</evidence>
<dbReference type="InterPro" id="IPR036366">
    <property type="entry name" value="PGBDSf"/>
</dbReference>
<proteinExistence type="predicted"/>
<name>A0A813KQ06_POLGL</name>
<dbReference type="Gene3D" id="3.30.200.20">
    <property type="entry name" value="Phosphorylase Kinase, domain 1"/>
    <property type="match status" value="1"/>
</dbReference>
<dbReference type="SMART" id="SM00220">
    <property type="entry name" value="S_TKc"/>
    <property type="match status" value="1"/>
</dbReference>
<accession>A0A813KQ06</accession>
<feature type="compositionally biased region" description="Low complexity" evidence="1">
    <location>
        <begin position="930"/>
        <end position="940"/>
    </location>
</feature>
<evidence type="ECO:0000256" key="1">
    <source>
        <dbReference type="SAM" id="MobiDB-lite"/>
    </source>
</evidence>
<dbReference type="InterPro" id="IPR008271">
    <property type="entry name" value="Ser/Thr_kinase_AS"/>
</dbReference>
<feature type="compositionally biased region" description="Low complexity" evidence="1">
    <location>
        <begin position="965"/>
        <end position="981"/>
    </location>
</feature>
<feature type="compositionally biased region" description="Basic and acidic residues" evidence="1">
    <location>
        <begin position="341"/>
        <end position="357"/>
    </location>
</feature>
<feature type="region of interest" description="Disordered" evidence="1">
    <location>
        <begin position="673"/>
        <end position="695"/>
    </location>
</feature>
<feature type="compositionally biased region" description="Low complexity" evidence="1">
    <location>
        <begin position="814"/>
        <end position="830"/>
    </location>
</feature>
<feature type="region of interest" description="Disordered" evidence="1">
    <location>
        <begin position="1371"/>
        <end position="1398"/>
    </location>
</feature>
<dbReference type="InterPro" id="IPR000719">
    <property type="entry name" value="Prot_kinase_dom"/>
</dbReference>
<dbReference type="InterPro" id="IPR011009">
    <property type="entry name" value="Kinase-like_dom_sf"/>
</dbReference>
<feature type="domain" description="Protein kinase" evidence="2">
    <location>
        <begin position="369"/>
        <end position="626"/>
    </location>
</feature>
<feature type="region of interest" description="Disordered" evidence="1">
    <location>
        <begin position="1"/>
        <end position="113"/>
    </location>
</feature>
<feature type="compositionally biased region" description="Low complexity" evidence="1">
    <location>
        <begin position="843"/>
        <end position="854"/>
    </location>
</feature>
<dbReference type="Gene3D" id="1.10.510.10">
    <property type="entry name" value="Transferase(Phosphotransferase) domain 1"/>
    <property type="match status" value="1"/>
</dbReference>
<gene>
    <name evidence="3" type="ORF">PGLA2088_LOCUS33560</name>
</gene>
<reference evidence="3" key="1">
    <citation type="submission" date="2021-02" db="EMBL/GenBank/DDBJ databases">
        <authorList>
            <person name="Dougan E. K."/>
            <person name="Rhodes N."/>
            <person name="Thang M."/>
            <person name="Chan C."/>
        </authorList>
    </citation>
    <scope>NUCLEOTIDE SEQUENCE</scope>
</reference>
<evidence type="ECO:0000313" key="4">
    <source>
        <dbReference type="Proteomes" id="UP000626109"/>
    </source>
</evidence>
<protein>
    <recommendedName>
        <fullName evidence="2">Protein kinase domain-containing protein</fullName>
    </recommendedName>
</protein>
<dbReference type="GO" id="GO:0005524">
    <property type="term" value="F:ATP binding"/>
    <property type="evidence" value="ECO:0007669"/>
    <property type="project" value="InterPro"/>
</dbReference>
<feature type="region of interest" description="Disordered" evidence="1">
    <location>
        <begin position="256"/>
        <end position="357"/>
    </location>
</feature>
<dbReference type="SUPFAM" id="SSF56112">
    <property type="entry name" value="Protein kinase-like (PK-like)"/>
    <property type="match status" value="1"/>
</dbReference>
<dbReference type="PANTHER" id="PTHR13902">
    <property type="entry name" value="SERINE/THREONINE-PROTEIN KINASE WNK WITH NO LYSINE -RELATED"/>
    <property type="match status" value="1"/>
</dbReference>
<feature type="compositionally biased region" description="Pro residues" evidence="1">
    <location>
        <begin position="91"/>
        <end position="101"/>
    </location>
</feature>
<sequence length="1456" mass="151129">MEAEAPSAESKPVPATDACDEGIACPAGELRQTSSRSLADEGGLEVSDGRGTLSTASQAPPVAAEAVTDPGRREPAQAPAVLVADGASTGAPPPAEVPSPPSASEGLAVTTSEAQPALVGSAGAGTAVTGSNAEAGAAAATAAPGIAVAADASSASSVVQAAPATVDGQAAPASSSVAATVAPALETAVAPASAPAQAVEGVDAIPPAAAVDIPTPAIGIARQASTQVDAAVSPLGSEGGNGDSANCVGVPSTTSGTLVADSSQGGSSQPVRVSQCSQTDLGKKLTSELGEEVAKASDPVVGKVLDATPKDKARSRRSRLREYEMRDDQGTDSESQSDDEDAKKRWNSEDNVHNTEEVAVERSPLGRFVRFNRKLGAGSYKTVYLGFDCDTGKEVAWNCISLQDVDKRAKKRITEEINMLKSLAHPRIIAFINAWINKKDNQVCFITERVTGGSLLSYIRRIGAPLKLKVMRTWCRQILEGLDYLHTRSDPIIHRDLKCDNIFINGNVGEVLIGDLGLSTTLKQSCATSIVGTPDFIAPEIYEEKYGTAVDIYAFGMCLLEMVARGSPYEECTTPGQVYRKVIAGEKPRVLRRIKDQQLRLIVDQCIGKDSTQRPTASELLDHNWLRENEVDGNQLCELLSLEEMPPENPNPLAAQPLRLPVQEQPVMEKIAEEPEASDASLGGSGQAVGTRPAEASAPISAAQAVPQLPVAAAVPQLPASDVTGAAPAASERADAAAAVAVTPDAAAVAVALPQLPAPGTASGAVSPGTDGAASSMGRAASVSQQAVGGPTEAPPPAGTSGSPTSREQRSGSDEGLSGSELRQICSSSYPPLPSSPGHDLPQAQAAMSAQGAGTDDQAANQPTWAEVVAGPQSQDALDVPEEVGRLTVHCRAPTMMEPEPDPDDEPGQAILHRPGVKTGSAPSPPDTPASVGRAAGSAAGFPEDVSTTVISAAPAAAAASAASASSAAPAAPTESVPPASLSRASRMPPAVLSSASLVENSPSQGYATPRLVSPTAQPQLLHLAAALDLEDSVSQGCVSASSTGSVCLGETASALHRMSGSPKLSIATFRDNDPSAMDGQDSRMEFQLSGLQRRRAGEVSEEVFRDALESINYAMVTQVVMVIQHANCKYNVAFDFDAKTDTAIMVAKELQDTRIAPAGIPMEDLIRDIESAIIHRCHNIAGKMFDEASTTGACDFREPPPLGSLQDRGPNAGTNAGFASDVPSIGTVAGAESIAGNDGTDSLRVGSIGLLRTCSEGISNEMVEGEGTTVCWASLGWTEGKHPQLGAELFRENPATGEEPGVREQVSLLQRSLAYLIPEVQGDDFQQAGDWCEATSKALSSFKEYHKLSNDGVVDDKFWEMISDQVKKKDENEVQKKAKREADRRKLQQARDQRKQIQDQESALQFESMMGMCKLNLSEGKTAAPTVTGKAANTGAGPDRSVFAVLVLLIVRPLR</sequence>
<feature type="compositionally biased region" description="Basic and acidic residues" evidence="1">
    <location>
        <begin position="320"/>
        <end position="329"/>
    </location>
</feature>
<feature type="compositionally biased region" description="Polar residues" evidence="1">
    <location>
        <begin position="256"/>
        <end position="280"/>
    </location>
</feature>
<dbReference type="PROSITE" id="PS00108">
    <property type="entry name" value="PROTEIN_KINASE_ST"/>
    <property type="match status" value="1"/>
</dbReference>
<comment type="caution">
    <text evidence="3">The sequence shown here is derived from an EMBL/GenBank/DDBJ whole genome shotgun (WGS) entry which is preliminary data.</text>
</comment>
<dbReference type="Pfam" id="PF00069">
    <property type="entry name" value="Pkinase"/>
    <property type="match status" value="1"/>
</dbReference>
<feature type="region of interest" description="Disordered" evidence="1">
    <location>
        <begin position="758"/>
        <end position="860"/>
    </location>
</feature>
<dbReference type="PROSITE" id="PS50011">
    <property type="entry name" value="PROTEIN_KINASE_DOM"/>
    <property type="match status" value="1"/>
</dbReference>
<dbReference type="CDD" id="cd13983">
    <property type="entry name" value="STKc_WNK"/>
    <property type="match status" value="1"/>
</dbReference>